<feature type="compositionally biased region" description="Low complexity" evidence="7">
    <location>
        <begin position="485"/>
        <end position="494"/>
    </location>
</feature>
<feature type="compositionally biased region" description="Basic and acidic residues" evidence="7">
    <location>
        <begin position="465"/>
        <end position="474"/>
    </location>
</feature>
<keyword evidence="4" id="KW-0508">mRNA splicing</keyword>
<dbReference type="PANTHER" id="PTHR17204">
    <property type="entry name" value="PRE-MRNA PROCESSING PROTEIN PRP39-RELATED"/>
    <property type="match status" value="1"/>
</dbReference>
<dbReference type="InterPro" id="IPR003107">
    <property type="entry name" value="HAT"/>
</dbReference>
<reference evidence="8" key="1">
    <citation type="submission" date="2015-09" db="EMBL/GenBank/DDBJ databases">
        <title>Scylla olivacea transcriptome.</title>
        <authorList>
            <person name="Ikhwanuddin M."/>
        </authorList>
    </citation>
    <scope>NUCLEOTIDE SEQUENCE</scope>
</reference>
<feature type="region of interest" description="Disordered" evidence="7">
    <location>
        <begin position="452"/>
        <end position="494"/>
    </location>
</feature>
<organism evidence="8">
    <name type="scientific">Scylla olivacea</name>
    <name type="common">Orange mud crab</name>
    <name type="synonym">Cancer olivacea</name>
    <dbReference type="NCBI Taxonomy" id="85551"/>
    <lineage>
        <taxon>Eukaryota</taxon>
        <taxon>Metazoa</taxon>
        <taxon>Ecdysozoa</taxon>
        <taxon>Arthropoda</taxon>
        <taxon>Crustacea</taxon>
        <taxon>Multicrustacea</taxon>
        <taxon>Malacostraca</taxon>
        <taxon>Eumalacostraca</taxon>
        <taxon>Eucarida</taxon>
        <taxon>Decapoda</taxon>
        <taxon>Pleocyemata</taxon>
        <taxon>Brachyura</taxon>
        <taxon>Eubrachyura</taxon>
        <taxon>Portunoidea</taxon>
        <taxon>Portunidae</taxon>
        <taxon>Portuninae</taxon>
        <taxon>Scylla</taxon>
    </lineage>
</organism>
<dbReference type="GO" id="GO:0005685">
    <property type="term" value="C:U1 snRNP"/>
    <property type="evidence" value="ECO:0007669"/>
    <property type="project" value="TreeGrafter"/>
</dbReference>
<proteinExistence type="inferred from homology"/>
<evidence type="ECO:0000256" key="7">
    <source>
        <dbReference type="SAM" id="MobiDB-lite"/>
    </source>
</evidence>
<dbReference type="InterPro" id="IPR059164">
    <property type="entry name" value="HAT_PRP39_C"/>
</dbReference>
<dbReference type="SUPFAM" id="SSF48452">
    <property type="entry name" value="TPR-like"/>
    <property type="match status" value="2"/>
</dbReference>
<protein>
    <recommendedName>
        <fullName evidence="9">Suppressor of forked domain-containing protein</fullName>
    </recommendedName>
</protein>
<dbReference type="GO" id="GO:0030627">
    <property type="term" value="F:pre-mRNA 5'-splice site binding"/>
    <property type="evidence" value="ECO:0007669"/>
    <property type="project" value="TreeGrafter"/>
</dbReference>
<evidence type="ECO:0000256" key="3">
    <source>
        <dbReference type="ARBA" id="ARBA00022737"/>
    </source>
</evidence>
<keyword evidence="3" id="KW-0677">Repeat</keyword>
<dbReference type="AlphaFoldDB" id="A0A0P4VZF2"/>
<dbReference type="Gene3D" id="1.25.40.10">
    <property type="entry name" value="Tetratricopeptide repeat domain"/>
    <property type="match status" value="2"/>
</dbReference>
<dbReference type="InterPro" id="IPR011990">
    <property type="entry name" value="TPR-like_helical_dom_sf"/>
</dbReference>
<evidence type="ECO:0000256" key="2">
    <source>
        <dbReference type="ARBA" id="ARBA00022664"/>
    </source>
</evidence>
<sequence length="562" mass="64033">MAQFPDDEAKVRAEFERAVDACGLEFKSDKMWESYINWESGGKRWKNVTLLYERLLATPTSRYIQHWQRFQEHVRKHMPSEVIGVEEFLSLRREVLAELNRSDIETPDEAPPGVETAPGDDQLGTNVQDEETKLLQKSIISARQKLHEATASEVKSRWSYEDAIKRPYFHVKPLEKSQLSAWRTYLDYEVKQGEDARIRVLFERCLIACAFYEEFWMRYIRYLEENGGTEEEIRSVYHRACVIHLREKFRPHLAWAAFEEEKGNADRALQILEGLQQCNSPSLEAYMQAAGVERRRGNQAGARQVFERCLVILLEEPDKNIHSHVSIKFARFLTMFCREHEKALEVLKEAHEFNKENSNVVLAIVDQMLLFDPPRINEAVAALKEGIHTAPQPGTQLLFAHRLFHFMSECGQDPGSMSEGLRVLRQVQQEVRQMDTGDASMAEMDSTVTATKQEETMSGGISVIESRRDKRLNQDKSSPGPVNGTTASTNASSLATSAGQSSMVTGYQGYQQPGYGGGYGQGYPTHGYGASHYQNWGYPTQQGNYGYGQQGWGSYGNYYGQR</sequence>
<evidence type="ECO:0000256" key="6">
    <source>
        <dbReference type="ARBA" id="ARBA00038019"/>
    </source>
</evidence>
<dbReference type="GO" id="GO:0000243">
    <property type="term" value="C:commitment complex"/>
    <property type="evidence" value="ECO:0007669"/>
    <property type="project" value="TreeGrafter"/>
</dbReference>
<dbReference type="SMART" id="SM00386">
    <property type="entry name" value="HAT"/>
    <property type="match status" value="6"/>
</dbReference>
<dbReference type="EMBL" id="GDRN01084682">
    <property type="protein sequence ID" value="JAI61459.1"/>
    <property type="molecule type" value="Transcribed_RNA"/>
</dbReference>
<keyword evidence="5" id="KW-0539">Nucleus</keyword>
<evidence type="ECO:0000256" key="5">
    <source>
        <dbReference type="ARBA" id="ARBA00023242"/>
    </source>
</evidence>
<keyword evidence="2" id="KW-0507">mRNA processing</keyword>
<comment type="similarity">
    <text evidence="6">Belongs to the PRP39 family.</text>
</comment>
<dbReference type="Pfam" id="PF23240">
    <property type="entry name" value="HAT_PRP39_N"/>
    <property type="match status" value="1"/>
</dbReference>
<evidence type="ECO:0008006" key="9">
    <source>
        <dbReference type="Google" id="ProtNLM"/>
    </source>
</evidence>
<dbReference type="EMBL" id="GDRN01084680">
    <property type="protein sequence ID" value="JAI61460.1"/>
    <property type="molecule type" value="Transcribed_RNA"/>
</dbReference>
<feature type="region of interest" description="Disordered" evidence="7">
    <location>
        <begin position="102"/>
        <end position="125"/>
    </location>
</feature>
<evidence type="ECO:0000256" key="4">
    <source>
        <dbReference type="ARBA" id="ARBA00023187"/>
    </source>
</evidence>
<accession>A0A0P4VZF2</accession>
<comment type="subcellular location">
    <subcellularLocation>
        <location evidence="1">Nucleus</location>
    </subcellularLocation>
</comment>
<dbReference type="GO" id="GO:0000395">
    <property type="term" value="P:mRNA 5'-splice site recognition"/>
    <property type="evidence" value="ECO:0007669"/>
    <property type="project" value="TreeGrafter"/>
</dbReference>
<evidence type="ECO:0000313" key="8">
    <source>
        <dbReference type="EMBL" id="JAI61460.1"/>
    </source>
</evidence>
<name>A0A0P4VZF2_SCYOL</name>
<dbReference type="Pfam" id="PF23241">
    <property type="entry name" value="HAT_PRP39_C"/>
    <property type="match status" value="1"/>
</dbReference>
<dbReference type="GO" id="GO:0071004">
    <property type="term" value="C:U2-type prespliceosome"/>
    <property type="evidence" value="ECO:0007669"/>
    <property type="project" value="TreeGrafter"/>
</dbReference>
<dbReference type="PANTHER" id="PTHR17204:SF5">
    <property type="entry name" value="PRE-MRNA-PROCESSING FACTOR 39"/>
    <property type="match status" value="1"/>
</dbReference>
<evidence type="ECO:0000256" key="1">
    <source>
        <dbReference type="ARBA" id="ARBA00004123"/>
    </source>
</evidence>
<dbReference type="EMBL" id="GDRN01084674">
    <property type="protein sequence ID" value="JAI61461.1"/>
    <property type="molecule type" value="Transcribed_RNA"/>
</dbReference>